<accession>A0A7S2HMB8</accession>
<feature type="domain" description="Alpha/beta hydrolase fold-3" evidence="4">
    <location>
        <begin position="340"/>
        <end position="552"/>
    </location>
</feature>
<evidence type="ECO:0000256" key="3">
    <source>
        <dbReference type="SAM" id="MobiDB-lite"/>
    </source>
</evidence>
<evidence type="ECO:0000259" key="4">
    <source>
        <dbReference type="Pfam" id="PF07859"/>
    </source>
</evidence>
<feature type="compositionally biased region" description="Low complexity" evidence="3">
    <location>
        <begin position="238"/>
        <end position="254"/>
    </location>
</feature>
<evidence type="ECO:0000256" key="1">
    <source>
        <dbReference type="ARBA" id="ARBA00008315"/>
    </source>
</evidence>
<dbReference type="Gene3D" id="3.40.50.1820">
    <property type="entry name" value="alpha/beta hydrolase"/>
    <property type="match status" value="1"/>
</dbReference>
<feature type="compositionally biased region" description="Polar residues" evidence="3">
    <location>
        <begin position="213"/>
        <end position="228"/>
    </location>
</feature>
<proteinExistence type="inferred from homology"/>
<dbReference type="GO" id="GO:0016787">
    <property type="term" value="F:hydrolase activity"/>
    <property type="evidence" value="ECO:0007669"/>
    <property type="project" value="UniProtKB-KW"/>
</dbReference>
<comment type="similarity">
    <text evidence="1">Belongs to the CFAP97 family.</text>
</comment>
<evidence type="ECO:0000256" key="2">
    <source>
        <dbReference type="ARBA" id="ARBA00022801"/>
    </source>
</evidence>
<dbReference type="InterPro" id="IPR013094">
    <property type="entry name" value="AB_hydrolase_3"/>
</dbReference>
<dbReference type="EMBL" id="HBGU01051231">
    <property type="protein sequence ID" value="CAD9495050.1"/>
    <property type="molecule type" value="Transcribed_RNA"/>
</dbReference>
<dbReference type="InterPro" id="IPR029488">
    <property type="entry name" value="Hmw/CFAP97"/>
</dbReference>
<evidence type="ECO:0000313" key="5">
    <source>
        <dbReference type="EMBL" id="CAD9495050.1"/>
    </source>
</evidence>
<dbReference type="PANTHER" id="PTHR48081">
    <property type="entry name" value="AB HYDROLASE SUPERFAMILY PROTEIN C4A8.06C"/>
    <property type="match status" value="1"/>
</dbReference>
<keyword evidence="2" id="KW-0378">Hydrolase</keyword>
<reference evidence="5" key="1">
    <citation type="submission" date="2021-01" db="EMBL/GenBank/DDBJ databases">
        <authorList>
            <person name="Corre E."/>
            <person name="Pelletier E."/>
            <person name="Niang G."/>
            <person name="Scheremetjew M."/>
            <person name="Finn R."/>
            <person name="Kale V."/>
            <person name="Holt S."/>
            <person name="Cochrane G."/>
            <person name="Meng A."/>
            <person name="Brown T."/>
            <person name="Cohen L."/>
        </authorList>
    </citation>
    <scope>NUCLEOTIDE SEQUENCE</scope>
    <source>
        <strain evidence="5">UTEX LB 985</strain>
    </source>
</reference>
<organism evidence="5">
    <name type="scientific">Haptolina brevifila</name>
    <dbReference type="NCBI Taxonomy" id="156173"/>
    <lineage>
        <taxon>Eukaryota</taxon>
        <taxon>Haptista</taxon>
        <taxon>Haptophyta</taxon>
        <taxon>Prymnesiophyceae</taxon>
        <taxon>Prymnesiales</taxon>
        <taxon>Prymnesiaceae</taxon>
        <taxon>Haptolina</taxon>
    </lineage>
</organism>
<dbReference type="PANTHER" id="PTHR48081:SF8">
    <property type="entry name" value="ALPHA_BETA HYDROLASE FOLD-3 DOMAIN-CONTAINING PROTEIN-RELATED"/>
    <property type="match status" value="1"/>
</dbReference>
<dbReference type="AlphaFoldDB" id="A0A7S2HMB8"/>
<dbReference type="Pfam" id="PF07859">
    <property type="entry name" value="Abhydrolase_3"/>
    <property type="match status" value="1"/>
</dbReference>
<feature type="compositionally biased region" description="Basic and acidic residues" evidence="3">
    <location>
        <begin position="255"/>
        <end position="269"/>
    </location>
</feature>
<gene>
    <name evidence="5" type="ORF">CBRE1094_LOCUS27927</name>
</gene>
<protein>
    <recommendedName>
        <fullName evidence="4">Alpha/beta hydrolase fold-3 domain-containing protein</fullName>
    </recommendedName>
</protein>
<dbReference type="InterPro" id="IPR050300">
    <property type="entry name" value="GDXG_lipolytic_enzyme"/>
</dbReference>
<dbReference type="SUPFAM" id="SSF53474">
    <property type="entry name" value="alpha/beta-Hydrolases"/>
    <property type="match status" value="1"/>
</dbReference>
<name>A0A7S2HMB8_9EUKA</name>
<sequence length="607" mass="66737">MAMVPKIHNRVVPAANQSCLVRDARAEQRKHREAIQRMRPAIDNKWGQRRNGVRELKQASYTHVRANLKRAQLEDERAQAIENENFKLLEKLSKILERPQDPTAGTKEFAGGMRLTATQVPVIDHCVPTKTTMAGAAVEAGSLNFGMRTQQQMEIVMANHKLVKRIQMCKPTYDRQKQLDDAKERERWLWNQAIANRPLDAQLGPRHRLRPQSAPTTRQPDKQTQPQLVGTYVRRPAEGPAAAARPVRPQTARPPKLERRPSELSRRSDADKSVLRVLDLLAQQRSKITSLHDLRQQKDVLMESVYTPPTDVRAELLEANGVVINLTTSPACASSPDALVILVHGGLFMSGSPRASQHLATKLCKDLGVTVATPVMRLAPEHPYPAALDDLKAAYAHLTQKGFDTSSDSPPPSKIGIFAESSGGALAVCMLQSLIAAGEELPTCLALSSPWLDMSCEGGSFVVNEAYDLMMRKDRMQGIAKAYLAGTRDTTDPLCSPLLAPPGPAFALPPTLVHVCQNELLLDDSLTFAEHCKAAGCDITVKGFDQALHAWHTYFPIMPVAQIALAEVEAFFRTQLGLEESEGWAARSVGLEPLFEGDGATEEPDGD</sequence>
<feature type="region of interest" description="Disordered" evidence="3">
    <location>
        <begin position="199"/>
        <end position="269"/>
    </location>
</feature>
<dbReference type="Pfam" id="PF13879">
    <property type="entry name" value="Hmw_CFAP97"/>
    <property type="match status" value="1"/>
</dbReference>
<dbReference type="InterPro" id="IPR029058">
    <property type="entry name" value="AB_hydrolase_fold"/>
</dbReference>